<dbReference type="InterPro" id="IPR036390">
    <property type="entry name" value="WH_DNA-bd_sf"/>
</dbReference>
<dbReference type="PROSITE" id="PS50995">
    <property type="entry name" value="HTH_MARR_2"/>
    <property type="match status" value="1"/>
</dbReference>
<proteinExistence type="predicted"/>
<name>A0ABP5WSX9_9ACTN</name>
<reference evidence="3" key="1">
    <citation type="journal article" date="2019" name="Int. J. Syst. Evol. Microbiol.">
        <title>The Global Catalogue of Microorganisms (GCM) 10K type strain sequencing project: providing services to taxonomists for standard genome sequencing and annotation.</title>
        <authorList>
            <consortium name="The Broad Institute Genomics Platform"/>
            <consortium name="The Broad Institute Genome Sequencing Center for Infectious Disease"/>
            <person name="Wu L."/>
            <person name="Ma J."/>
        </authorList>
    </citation>
    <scope>NUCLEOTIDE SEQUENCE [LARGE SCALE GENOMIC DNA]</scope>
    <source>
        <strain evidence="3">JCM 6922</strain>
    </source>
</reference>
<evidence type="ECO:0000313" key="3">
    <source>
        <dbReference type="Proteomes" id="UP001500460"/>
    </source>
</evidence>
<dbReference type="Gene3D" id="1.10.10.10">
    <property type="entry name" value="Winged helix-like DNA-binding domain superfamily/Winged helix DNA-binding domain"/>
    <property type="match status" value="1"/>
</dbReference>
<dbReference type="RefSeq" id="WP_344602316.1">
    <property type="nucleotide sequence ID" value="NZ_BAAATK010000011.1"/>
</dbReference>
<dbReference type="PANTHER" id="PTHR33164">
    <property type="entry name" value="TRANSCRIPTIONAL REGULATOR, MARR FAMILY"/>
    <property type="match status" value="1"/>
</dbReference>
<dbReference type="InterPro" id="IPR039422">
    <property type="entry name" value="MarR/SlyA-like"/>
</dbReference>
<protein>
    <submittedName>
        <fullName evidence="2">MarR family transcriptional regulator</fullName>
    </submittedName>
</protein>
<keyword evidence="3" id="KW-1185">Reference proteome</keyword>
<dbReference type="EMBL" id="BAAATK010000011">
    <property type="protein sequence ID" value="GAA2433670.1"/>
    <property type="molecule type" value="Genomic_DNA"/>
</dbReference>
<evidence type="ECO:0000313" key="2">
    <source>
        <dbReference type="EMBL" id="GAA2433670.1"/>
    </source>
</evidence>
<dbReference type="Pfam" id="PF12802">
    <property type="entry name" value="MarR_2"/>
    <property type="match status" value="1"/>
</dbReference>
<accession>A0ABP5WSX9</accession>
<gene>
    <name evidence="2" type="ORF">GCM10010421_23370</name>
</gene>
<sequence>MPEPRWLAPHEAEIWSTYRRLSRELQRAQDQQLQRDSGISAADYALLAPLSESEGGVLRARDLGAEVGWERSRLSHQISRMEKRGLVAREACEDDARGAMVRLTEKGRETIEAAAPGHAETVRRLFFDPLNPDEVGTLGMFLKRIMAAVEGRGESPAP</sequence>
<dbReference type="SMART" id="SM00347">
    <property type="entry name" value="HTH_MARR"/>
    <property type="match status" value="1"/>
</dbReference>
<dbReference type="Proteomes" id="UP001500460">
    <property type="component" value="Unassembled WGS sequence"/>
</dbReference>
<dbReference type="SUPFAM" id="SSF46785">
    <property type="entry name" value="Winged helix' DNA-binding domain"/>
    <property type="match status" value="1"/>
</dbReference>
<evidence type="ECO:0000259" key="1">
    <source>
        <dbReference type="PROSITE" id="PS50995"/>
    </source>
</evidence>
<dbReference type="InterPro" id="IPR036388">
    <property type="entry name" value="WH-like_DNA-bd_sf"/>
</dbReference>
<comment type="caution">
    <text evidence="2">The sequence shown here is derived from an EMBL/GenBank/DDBJ whole genome shotgun (WGS) entry which is preliminary data.</text>
</comment>
<dbReference type="PRINTS" id="PR00598">
    <property type="entry name" value="HTHMARR"/>
</dbReference>
<organism evidence="2 3">
    <name type="scientific">Streptomyces glaucus</name>
    <dbReference type="NCBI Taxonomy" id="284029"/>
    <lineage>
        <taxon>Bacteria</taxon>
        <taxon>Bacillati</taxon>
        <taxon>Actinomycetota</taxon>
        <taxon>Actinomycetes</taxon>
        <taxon>Kitasatosporales</taxon>
        <taxon>Streptomycetaceae</taxon>
        <taxon>Streptomyces</taxon>
    </lineage>
</organism>
<feature type="domain" description="HTH marR-type" evidence="1">
    <location>
        <begin position="11"/>
        <end position="147"/>
    </location>
</feature>
<dbReference type="InterPro" id="IPR000835">
    <property type="entry name" value="HTH_MarR-typ"/>
</dbReference>
<dbReference type="PANTHER" id="PTHR33164:SF99">
    <property type="entry name" value="MARR FAMILY REGULATORY PROTEIN"/>
    <property type="match status" value="1"/>
</dbReference>